<dbReference type="GO" id="GO:0004222">
    <property type="term" value="F:metalloendopeptidase activity"/>
    <property type="evidence" value="ECO:0007669"/>
    <property type="project" value="InterPro"/>
</dbReference>
<evidence type="ECO:0000259" key="9">
    <source>
        <dbReference type="PROSITE" id="PS50215"/>
    </source>
</evidence>
<evidence type="ECO:0000256" key="8">
    <source>
        <dbReference type="SAM" id="SignalP"/>
    </source>
</evidence>
<name>A0A218QX55_TITSE</name>
<keyword evidence="3 7" id="KW-0479">Metal-binding</keyword>
<accession>A0A218QX55</accession>
<feature type="domain" description="Peptidase M12B" evidence="9">
    <location>
        <begin position="169"/>
        <end position="396"/>
    </location>
</feature>
<dbReference type="InterPro" id="IPR001590">
    <property type="entry name" value="Peptidase_M12B"/>
</dbReference>
<dbReference type="InterPro" id="IPR024079">
    <property type="entry name" value="MetalloPept_cat_dom_sf"/>
</dbReference>
<dbReference type="Pfam" id="PF13688">
    <property type="entry name" value="Reprolysin_5"/>
    <property type="match status" value="1"/>
</dbReference>
<keyword evidence="5 7" id="KW-0862">Zinc</keyword>
<feature type="binding site" evidence="7">
    <location>
        <position position="328"/>
    </location>
    <ligand>
        <name>Zn(2+)</name>
        <dbReference type="ChEBI" id="CHEBI:29105"/>
        <note>catalytic</note>
    </ligand>
</feature>
<keyword evidence="2 10" id="KW-0645">Protease</keyword>
<dbReference type="EMBL" id="GEUW01000015">
    <property type="protein sequence ID" value="JAW07030.1"/>
    <property type="molecule type" value="Transcribed_RNA"/>
</dbReference>
<evidence type="ECO:0000256" key="3">
    <source>
        <dbReference type="ARBA" id="ARBA00022723"/>
    </source>
</evidence>
<evidence type="ECO:0000256" key="6">
    <source>
        <dbReference type="ARBA" id="ARBA00023049"/>
    </source>
</evidence>
<protein>
    <submittedName>
        <fullName evidence="10">Putative metalloprotease</fullName>
    </submittedName>
</protein>
<dbReference type="PROSITE" id="PS50215">
    <property type="entry name" value="ADAM_MEPRO"/>
    <property type="match status" value="1"/>
</dbReference>
<dbReference type="AlphaFoldDB" id="A0A218QX55"/>
<feature type="binding site" evidence="7">
    <location>
        <position position="324"/>
    </location>
    <ligand>
        <name>Zn(2+)</name>
        <dbReference type="ChEBI" id="CHEBI:29105"/>
        <note>catalytic</note>
    </ligand>
</feature>
<evidence type="ECO:0000256" key="5">
    <source>
        <dbReference type="ARBA" id="ARBA00022833"/>
    </source>
</evidence>
<dbReference type="SUPFAM" id="SSF55486">
    <property type="entry name" value="Metalloproteases ('zincins'), catalytic domain"/>
    <property type="match status" value="1"/>
</dbReference>
<organism evidence="10">
    <name type="scientific">Tityus serrulatus</name>
    <name type="common">Brazilian yellow scorpion</name>
    <dbReference type="NCBI Taxonomy" id="6887"/>
    <lineage>
        <taxon>Eukaryota</taxon>
        <taxon>Metazoa</taxon>
        <taxon>Ecdysozoa</taxon>
        <taxon>Arthropoda</taxon>
        <taxon>Chelicerata</taxon>
        <taxon>Arachnida</taxon>
        <taxon>Scorpiones</taxon>
        <taxon>Buthida</taxon>
        <taxon>Buthoidea</taxon>
        <taxon>Buthidae</taxon>
        <taxon>Tityus</taxon>
    </lineage>
</organism>
<dbReference type="Gene3D" id="3.40.390.10">
    <property type="entry name" value="Collagenase (Catalytic Domain)"/>
    <property type="match status" value="1"/>
</dbReference>
<reference evidence="10" key="1">
    <citation type="submission" date="2016-05" db="EMBL/GenBank/DDBJ databases">
        <title>Comparative transcriptomes and proteomes of Brazilian medically important scorpions Tityus serrulatus from Parana and Sao Paulo.</title>
        <authorList>
            <person name="Oliveira U.C."/>
            <person name="Nishiyama M.Y.Jr."/>
            <person name="Candido D.M."/>
            <person name="Yamanouye N."/>
            <person name="Dorce V.A."/>
            <person name="Junqueira-de-Azevedo I.L."/>
        </authorList>
    </citation>
    <scope>NUCLEOTIDE SEQUENCE</scope>
    <source>
        <tissue evidence="10">Telson</tissue>
    </source>
</reference>
<keyword evidence="4" id="KW-0378">Hydrolase</keyword>
<evidence type="ECO:0000256" key="7">
    <source>
        <dbReference type="PROSITE-ProRule" id="PRU00276"/>
    </source>
</evidence>
<evidence type="ECO:0000256" key="2">
    <source>
        <dbReference type="ARBA" id="ARBA00022670"/>
    </source>
</evidence>
<dbReference type="PANTHER" id="PTHR11905:SF159">
    <property type="entry name" value="ADAM METALLOPROTEASE"/>
    <property type="match status" value="1"/>
</dbReference>
<evidence type="ECO:0000256" key="4">
    <source>
        <dbReference type="ARBA" id="ARBA00022801"/>
    </source>
</evidence>
<comment type="similarity">
    <text evidence="1">Belongs to the venom metalloproteinase (M12B) family.</text>
</comment>
<comment type="caution">
    <text evidence="7">Lacks conserved residue(s) required for the propagation of feature annotation.</text>
</comment>
<keyword evidence="6 10" id="KW-0482">Metalloprotease</keyword>
<feature type="signal peptide" evidence="8">
    <location>
        <begin position="1"/>
        <end position="16"/>
    </location>
</feature>
<proteinExistence type="inferred from homology"/>
<sequence length="401" mass="45174">MLSSLTILLFSTSVLAIPHRRIEVTYPSLETSRSGIKIMKLRVFDQDIALNLEPAGDVISDDFAIMDEQGEIEPVDVKSFKGKLFRDQKKGASLHIDEDGFIEIDGIINSKLRIEPSESQNVGKYGMKEHVIFETFDEKKHFRDIVYNLNLQRSFSKNKAMNLSKDQCVEIEYVFLADKKFRDEYRNLDVFKKNIGSIVIQVQNLLDTLNLNIKIKTLAILIFVVDPPFLKDSLIPCEEMFNVAVILPNFGKYICEKKETGVIAEADIILFLSRREIGYMDEDGEIYKDILGASHLGGACQECKKVGFILWEDDMHYTAVTVAHESAHLIGSPHDSEGGVAQSYPGSPGSEDCPLEDGFILGDNEGENEDKFSTCTIKNVKYFLSQNEASCLITNCKNRVL</sequence>
<evidence type="ECO:0000256" key="1">
    <source>
        <dbReference type="ARBA" id="ARBA00006629"/>
    </source>
</evidence>
<keyword evidence="8" id="KW-0732">Signal</keyword>
<dbReference type="GO" id="GO:0046872">
    <property type="term" value="F:metal ion binding"/>
    <property type="evidence" value="ECO:0007669"/>
    <property type="project" value="UniProtKB-KW"/>
</dbReference>
<dbReference type="GO" id="GO:0006509">
    <property type="term" value="P:membrane protein ectodomain proteolysis"/>
    <property type="evidence" value="ECO:0007669"/>
    <property type="project" value="TreeGrafter"/>
</dbReference>
<dbReference type="PANTHER" id="PTHR11905">
    <property type="entry name" value="ADAM A DISINTEGRIN AND METALLOPROTEASE DOMAIN"/>
    <property type="match status" value="1"/>
</dbReference>
<feature type="chain" id="PRO_5012013241" evidence="8">
    <location>
        <begin position="17"/>
        <end position="401"/>
    </location>
</feature>
<feature type="active site" evidence="7">
    <location>
        <position position="325"/>
    </location>
</feature>
<feature type="binding site" evidence="7">
    <location>
        <position position="334"/>
    </location>
    <ligand>
        <name>Zn(2+)</name>
        <dbReference type="ChEBI" id="CHEBI:29105"/>
        <note>catalytic</note>
    </ligand>
</feature>
<evidence type="ECO:0000313" key="10">
    <source>
        <dbReference type="EMBL" id="JAW07030.1"/>
    </source>
</evidence>